<feature type="repeat" description="ANK" evidence="1">
    <location>
        <begin position="1192"/>
        <end position="1224"/>
    </location>
</feature>
<feature type="repeat" description="ANK" evidence="1">
    <location>
        <begin position="483"/>
        <end position="515"/>
    </location>
</feature>
<dbReference type="Pfam" id="PF12796">
    <property type="entry name" value="Ank_2"/>
    <property type="match status" value="2"/>
</dbReference>
<dbReference type="SMART" id="SM00248">
    <property type="entry name" value="ANK"/>
    <property type="match status" value="6"/>
</dbReference>
<feature type="repeat" description="ANK" evidence="1">
    <location>
        <begin position="516"/>
        <end position="548"/>
    </location>
</feature>
<feature type="region of interest" description="Disordered" evidence="2">
    <location>
        <begin position="649"/>
        <end position="784"/>
    </location>
</feature>
<keyword evidence="1" id="KW-0040">ANK repeat</keyword>
<feature type="compositionally biased region" description="Polar residues" evidence="2">
    <location>
        <begin position="753"/>
        <end position="767"/>
    </location>
</feature>
<feature type="compositionally biased region" description="Basic and acidic residues" evidence="2">
    <location>
        <begin position="709"/>
        <end position="729"/>
    </location>
</feature>
<dbReference type="PROSITE" id="PS50297">
    <property type="entry name" value="ANK_REP_REGION"/>
    <property type="match status" value="5"/>
</dbReference>
<dbReference type="Gene3D" id="1.25.40.20">
    <property type="entry name" value="Ankyrin repeat-containing domain"/>
    <property type="match status" value="2"/>
</dbReference>
<feature type="compositionally biased region" description="Basic and acidic residues" evidence="2">
    <location>
        <begin position="122"/>
        <end position="131"/>
    </location>
</feature>
<sequence>MCPGVLSPEIQLGFKLRQGPQGQMSNNELMPAVGEDEFLQQPQDEGEENQALWTKKSCSRSLATVLFPQAEGSRTHQNFQGPEAENSNAVTPPDKERSEDRSSPEISLLSGIITVPGVVSSEDKLSVDSEKTATTPNNVSEPGQEVAATMTRKERKGEESSLETFVSAIDRLLPSPEIVQEEGLFEIMSDFEAGELLDTLSCSLSSMSMSLEGHRDLLANAADCLPDELLAALNTLSEDGAEPVCPSREGDGALRAGGECSGEGPCADHTDDYTQIAEMIFESLCSVPLLEQDSKAAEPQNKRQSTQQTVEDPHPLGSQTLQQPSSISCDPANNEGTSGLLGNSSVQAAPCVLRRSSRLKADRQTQYTDDLCTGPESTWPNRPVCERRTKSSSATEKSRIQDPAVMTESKGKSVRSSRPQVRKNKRSTGRKAQMKMNNIPLSCINRRNAFGENLLYKAAVHDDVDLIKLCIKKGGNVNQQSYAGWTPLHEACVGGFYQVVSELLEGGADVNIRGMHQITPLHDAVKNGHYKVAKLLLVKGADPSLRSENGGCALDETQDSSMRRLLQRYLPERGELRGAGAAAQNSNSDQLDVEDAHQHKKPKFSSKNGTGFPCDKNSNRQKTAYAEVGKESEETFPTDQVIYEYCKEDSQDTRARKPKPKQSALKQRRSARLRKDTLQTVNSLNRKVSNDKERRGTLHESTQVGETAQESHPRKTRADSSSRKTDGRITHQQGVLQTHGLPEESYDSPSPPLSNLQSMSGSNTETHLTPKKTRGQKPDVSGSQEVKWSGLQSVDQPEVVSFPGLCSHHEMELVDTSAGQQPRTPQKLEQVKPDTFHKNRKSGGKAKNLNKWETSFLSFIKDNVNDAAAADDDGGDSYTCEETVPAEKMACSVASKNSYTCDETVTNRKDVGLQQYLPSEDQFSQESQLKADSPAILPQQEAAHFAESVSTVVSGQHNAVSEQYAEQPSFDHSLDNSELTSLAPTRVLSAQEVSKSNNRQELLKKTQDDSSRAPTSLMSQTDTLALGKVRRNEETHRSCTDKDQQARSPDELLHTVVYPHVVETTEADKRKQGFPGSHITHDRDLPPIDTADKESTDISQHRQRAEAEVSHNPEMKTAGVNKRMAKGESRLHLAARRGDVALPRTLLESGADVNQGENAGWTPLHEASSKGFSDITAELLKSGAGVNCENPDGILALHDTAANSHLQATEILLQHGASPSQKNEEQRTAVDEARDEAVKELLTSHGAVKVAGREERSAAAAGAGAVKIPTARSKRKKKQCDDCRPAASPGLEHQGETQQARPGHQTISDILQDIEEKQEHLLQFEIRSPEDADQYIEKMLMIKEVMDNVLAKQKVERDDLAKKYRVSIESFKHGVLREQLASLASRQKNLLVVARKQKEVSLKIQNYKNVMSTSGLGLKKLPPSSGIAAEDSHAFASLENPAQPRCPGLSPLSQVCGSTQETQLSLEMWRDSQNANIGLRAETEGREELPGSEQSSKQHVKNRTWDELSKSSQLDDTTKAESPSQPVALFANTGCSEIKSNPVETTPEGPQLYSPSAVAGILNVSETTGVLAPKTAHQAAAVCDGALSADDPVRESRKAASQEQARMASESQAGRNTAVLGREMWQQSKPGLKKPAFAIPQTYDNQSASSSGSDSQHTAKKPLTCSSAPKKKCVQLKDLISLGRVSPGSNILEFKTQETTHKASVLLSGRIKAESGQVYQNPVAWVKDLLGGSSHVTWNYAWSKVTYLGKELLKYTSEEVPTPPEPNLAPQHQSCLSGASQETVQSVPHYLQIKEILLSDDQEYLPPHIMDRHWKFYVECEQLTF</sequence>
<evidence type="ECO:0000256" key="1">
    <source>
        <dbReference type="PROSITE-ProRule" id="PRU00023"/>
    </source>
</evidence>
<feature type="region of interest" description="Disordered" evidence="2">
    <location>
        <begin position="71"/>
        <end position="105"/>
    </location>
</feature>
<feature type="compositionally biased region" description="Polar residues" evidence="2">
    <location>
        <begin position="991"/>
        <end position="1000"/>
    </location>
</feature>
<dbReference type="RefSeq" id="XP_060057026.1">
    <property type="nucleotide sequence ID" value="XM_060201043.1"/>
</dbReference>
<dbReference type="GeneID" id="103109811"/>
<feature type="region of interest" description="Disordered" evidence="2">
    <location>
        <begin position="1643"/>
        <end position="1664"/>
    </location>
</feature>
<accession>A0ABM3Y7I7</accession>
<feature type="compositionally biased region" description="Basic and acidic residues" evidence="2">
    <location>
        <begin position="688"/>
        <end position="698"/>
    </location>
</feature>
<dbReference type="InterPro" id="IPR042334">
    <property type="entry name" value="ANKRD31"/>
</dbReference>
<dbReference type="Proteomes" id="UP001652624">
    <property type="component" value="Chromosome 11"/>
</dbReference>
<feature type="compositionally biased region" description="Basic and acidic residues" evidence="2">
    <location>
        <begin position="93"/>
        <end position="103"/>
    </location>
</feature>
<dbReference type="InterPro" id="IPR036770">
    <property type="entry name" value="Ankyrin_rpt-contain_sf"/>
</dbReference>
<feature type="compositionally biased region" description="Polar residues" evidence="2">
    <location>
        <begin position="132"/>
        <end position="141"/>
    </location>
</feature>
<feature type="region of interest" description="Disordered" evidence="2">
    <location>
        <begin position="1482"/>
        <end position="1526"/>
    </location>
</feature>
<feature type="compositionally biased region" description="Polar residues" evidence="2">
    <location>
        <begin position="317"/>
        <end position="328"/>
    </location>
</feature>
<dbReference type="InterPro" id="IPR040843">
    <property type="entry name" value="RAMA"/>
</dbReference>
<dbReference type="InterPro" id="IPR002110">
    <property type="entry name" value="Ankyrin_rpt"/>
</dbReference>
<feature type="region of interest" description="Disordered" evidence="2">
    <location>
        <begin position="1253"/>
        <end position="1304"/>
    </location>
</feature>
<feature type="compositionally biased region" description="Basic and acidic residues" evidence="2">
    <location>
        <begin position="1591"/>
        <end position="1600"/>
    </location>
</feature>
<feature type="region of interest" description="Disordered" evidence="2">
    <location>
        <begin position="1590"/>
        <end position="1616"/>
    </location>
</feature>
<evidence type="ECO:0000256" key="2">
    <source>
        <dbReference type="SAM" id="MobiDB-lite"/>
    </source>
</evidence>
<gene>
    <name evidence="5" type="primary">ANKRD31</name>
</gene>
<feature type="region of interest" description="Disordered" evidence="2">
    <location>
        <begin position="577"/>
        <end position="618"/>
    </location>
</feature>
<feature type="compositionally biased region" description="Polar residues" evidence="2">
    <location>
        <begin position="75"/>
        <end position="90"/>
    </location>
</feature>
<evidence type="ECO:0000313" key="4">
    <source>
        <dbReference type="Proteomes" id="UP001652624"/>
    </source>
</evidence>
<reference evidence="5" key="1">
    <citation type="submission" date="2025-08" db="UniProtKB">
        <authorList>
            <consortium name="RefSeq"/>
        </authorList>
    </citation>
    <scope>IDENTIFICATION</scope>
</reference>
<feature type="compositionally biased region" description="Polar residues" evidence="2">
    <location>
        <begin position="678"/>
        <end position="687"/>
    </location>
</feature>
<dbReference type="PROSITE" id="PS50088">
    <property type="entry name" value="ANK_REPEAT"/>
    <property type="match status" value="5"/>
</dbReference>
<organism evidence="4 5">
    <name type="scientific">Erinaceus europaeus</name>
    <name type="common">Western European hedgehog</name>
    <dbReference type="NCBI Taxonomy" id="9365"/>
    <lineage>
        <taxon>Eukaryota</taxon>
        <taxon>Metazoa</taxon>
        <taxon>Chordata</taxon>
        <taxon>Craniata</taxon>
        <taxon>Vertebrata</taxon>
        <taxon>Euteleostomi</taxon>
        <taxon>Mammalia</taxon>
        <taxon>Eutheria</taxon>
        <taxon>Laurasiatheria</taxon>
        <taxon>Eulipotyphla</taxon>
        <taxon>Erinaceidae</taxon>
        <taxon>Erinaceinae</taxon>
        <taxon>Erinaceus</taxon>
    </lineage>
</organism>
<feature type="region of interest" description="Disordered" evidence="2">
    <location>
        <begin position="1064"/>
        <end position="1087"/>
    </location>
</feature>
<feature type="domain" description="RAMA" evidence="3">
    <location>
        <begin position="1656"/>
        <end position="1757"/>
    </location>
</feature>
<feature type="compositionally biased region" description="Basic residues" evidence="2">
    <location>
        <begin position="412"/>
        <end position="431"/>
    </location>
</feature>
<evidence type="ECO:0000259" key="3">
    <source>
        <dbReference type="Pfam" id="PF18755"/>
    </source>
</evidence>
<feature type="compositionally biased region" description="Basic residues" evidence="2">
    <location>
        <begin position="656"/>
        <end position="672"/>
    </location>
</feature>
<protein>
    <submittedName>
        <fullName evidence="5">Ankyrin repeat domain-containing protein 31 isoform X1</fullName>
    </submittedName>
</protein>
<feature type="compositionally biased region" description="Polar residues" evidence="2">
    <location>
        <begin position="334"/>
        <end position="343"/>
    </location>
</feature>
<dbReference type="SUPFAM" id="SSF48403">
    <property type="entry name" value="Ankyrin repeat"/>
    <property type="match status" value="2"/>
</dbReference>
<feature type="region of interest" description="Disordered" evidence="2">
    <location>
        <begin position="989"/>
        <end position="1052"/>
    </location>
</feature>
<feature type="repeat" description="ANK" evidence="1">
    <location>
        <begin position="1126"/>
        <end position="1158"/>
    </location>
</feature>
<dbReference type="PANTHER" id="PTHR24176:SF14">
    <property type="entry name" value="ANKYRIN REPEAT DOMAIN-CONTAINING PROTEIN 31"/>
    <property type="match status" value="1"/>
</dbReference>
<feature type="compositionally biased region" description="Polar residues" evidence="2">
    <location>
        <begin position="1510"/>
        <end position="1525"/>
    </location>
</feature>
<dbReference type="PANTHER" id="PTHR24176">
    <property type="entry name" value="ANKYRIN REPEAT DOMAIN-CONTAINING PROTEIN 31-RELATED"/>
    <property type="match status" value="1"/>
</dbReference>
<feature type="compositionally biased region" description="Polar residues" evidence="2">
    <location>
        <begin position="699"/>
        <end position="708"/>
    </location>
</feature>
<feature type="repeat" description="ANK" evidence="1">
    <location>
        <begin position="1159"/>
        <end position="1191"/>
    </location>
</feature>
<dbReference type="Pfam" id="PF18755">
    <property type="entry name" value="RAMA"/>
    <property type="match status" value="1"/>
</dbReference>
<feature type="compositionally biased region" description="Basic and acidic residues" evidence="2">
    <location>
        <begin position="1030"/>
        <end position="1052"/>
    </location>
</feature>
<name>A0ABM3Y7I7_ERIEU</name>
<proteinExistence type="predicted"/>
<evidence type="ECO:0000313" key="5">
    <source>
        <dbReference type="RefSeq" id="XP_060057026.1"/>
    </source>
</evidence>
<feature type="compositionally biased region" description="Polar residues" evidence="2">
    <location>
        <begin position="1012"/>
        <end position="1023"/>
    </location>
</feature>
<feature type="region of interest" description="Disordered" evidence="2">
    <location>
        <begin position="359"/>
        <end position="431"/>
    </location>
</feature>
<feature type="region of interest" description="Disordered" evidence="2">
    <location>
        <begin position="122"/>
        <end position="143"/>
    </location>
</feature>
<feature type="region of interest" description="Disordered" evidence="2">
    <location>
        <begin position="295"/>
        <end position="343"/>
    </location>
</feature>
<feature type="compositionally biased region" description="Basic and acidic residues" evidence="2">
    <location>
        <begin position="1001"/>
        <end position="1011"/>
    </location>
</feature>
<feature type="compositionally biased region" description="Polar residues" evidence="2">
    <location>
        <begin position="1601"/>
        <end position="1615"/>
    </location>
</feature>
<keyword evidence="4" id="KW-1185">Reference proteome</keyword>